<gene>
    <name evidence="2" type="ORF">AB5J58_48815</name>
</gene>
<feature type="region of interest" description="Disordered" evidence="1">
    <location>
        <begin position="100"/>
        <end position="125"/>
    </location>
</feature>
<reference evidence="2" key="1">
    <citation type="submission" date="2024-07" db="EMBL/GenBank/DDBJ databases">
        <authorList>
            <person name="Yu S.T."/>
        </authorList>
    </citation>
    <scope>NUCLEOTIDE SEQUENCE</scope>
    <source>
        <strain evidence="2">R08</strain>
    </source>
</reference>
<dbReference type="EMBL" id="CP163431">
    <property type="protein sequence ID" value="XDQ07602.1"/>
    <property type="molecule type" value="Genomic_DNA"/>
</dbReference>
<dbReference type="RefSeq" id="WP_369192373.1">
    <property type="nucleotide sequence ID" value="NZ_CP163431.1"/>
</dbReference>
<accession>A0AB39MR52</accession>
<evidence type="ECO:0000313" key="2">
    <source>
        <dbReference type="EMBL" id="XDQ07602.1"/>
    </source>
</evidence>
<feature type="compositionally biased region" description="Basic and acidic residues" evidence="1">
    <location>
        <begin position="100"/>
        <end position="111"/>
    </location>
</feature>
<evidence type="ECO:0000256" key="1">
    <source>
        <dbReference type="SAM" id="MobiDB-lite"/>
    </source>
</evidence>
<evidence type="ECO:0008006" key="3">
    <source>
        <dbReference type="Google" id="ProtNLM"/>
    </source>
</evidence>
<dbReference type="AlphaFoldDB" id="A0AB39MR52"/>
<proteinExistence type="predicted"/>
<organism evidence="2">
    <name type="scientific">Streptomyces sp. R08</name>
    <dbReference type="NCBI Taxonomy" id="3238624"/>
    <lineage>
        <taxon>Bacteria</taxon>
        <taxon>Bacillati</taxon>
        <taxon>Actinomycetota</taxon>
        <taxon>Actinomycetes</taxon>
        <taxon>Kitasatosporales</taxon>
        <taxon>Streptomycetaceae</taxon>
        <taxon>Streptomyces</taxon>
    </lineage>
</organism>
<name>A0AB39MR52_9ACTN</name>
<sequence>MTGDGSEEQRVRAAVRRHRRGMDWLCAEKAFSFVLSDPQAQEARAKVEASETEFRMELSARLQPFQDRYDQALRDGDLTRLTGICPGKHGRWGRICVLPDGHETSMEEPHRRQVTSPRGKEHDQLHHRRIKRLGSTSL</sequence>
<protein>
    <recommendedName>
        <fullName evidence="3">Transposase</fullName>
    </recommendedName>
</protein>